<keyword evidence="3" id="KW-1185">Reference proteome</keyword>
<gene>
    <name evidence="2" type="ORF">TSUD_371490</name>
</gene>
<dbReference type="AlphaFoldDB" id="A0A2Z6NUF8"/>
<feature type="region of interest" description="Disordered" evidence="1">
    <location>
        <begin position="1"/>
        <end position="52"/>
    </location>
</feature>
<proteinExistence type="predicted"/>
<reference evidence="3" key="1">
    <citation type="journal article" date="2017" name="Front. Plant Sci.">
        <title>Climate Clever Clovers: New Paradigm to Reduce the Environmental Footprint of Ruminants by Breeding Low Methanogenic Forages Utilizing Haplotype Variation.</title>
        <authorList>
            <person name="Kaur P."/>
            <person name="Appels R."/>
            <person name="Bayer P.E."/>
            <person name="Keeble-Gagnere G."/>
            <person name="Wang J."/>
            <person name="Hirakawa H."/>
            <person name="Shirasawa K."/>
            <person name="Vercoe P."/>
            <person name="Stefanova K."/>
            <person name="Durmic Z."/>
            <person name="Nichols P."/>
            <person name="Revell C."/>
            <person name="Isobe S.N."/>
            <person name="Edwards D."/>
            <person name="Erskine W."/>
        </authorList>
    </citation>
    <scope>NUCLEOTIDE SEQUENCE [LARGE SCALE GENOMIC DNA]</scope>
    <source>
        <strain evidence="3">cv. Daliak</strain>
    </source>
</reference>
<dbReference type="OrthoDB" id="10591563at2759"/>
<protein>
    <submittedName>
        <fullName evidence="2">Uncharacterized protein</fullName>
    </submittedName>
</protein>
<evidence type="ECO:0000256" key="1">
    <source>
        <dbReference type="SAM" id="MobiDB-lite"/>
    </source>
</evidence>
<evidence type="ECO:0000313" key="2">
    <source>
        <dbReference type="EMBL" id="GAU45853.1"/>
    </source>
</evidence>
<feature type="compositionally biased region" description="Acidic residues" evidence="1">
    <location>
        <begin position="12"/>
        <end position="23"/>
    </location>
</feature>
<name>A0A2Z6NUF8_TRISU</name>
<sequence>MEIRGDDVVSQMEEEEMDREGDEGTSKLRRPVWVNSYEGKPEPKKFPGVSSGKSVLLENESTLHIARCVYDGFDRELIMPISNGGGGNE</sequence>
<dbReference type="EMBL" id="DF974154">
    <property type="protein sequence ID" value="GAU45853.1"/>
    <property type="molecule type" value="Genomic_DNA"/>
</dbReference>
<evidence type="ECO:0000313" key="3">
    <source>
        <dbReference type="Proteomes" id="UP000242715"/>
    </source>
</evidence>
<accession>A0A2Z6NUF8</accession>
<organism evidence="2 3">
    <name type="scientific">Trifolium subterraneum</name>
    <name type="common">Subterranean clover</name>
    <dbReference type="NCBI Taxonomy" id="3900"/>
    <lineage>
        <taxon>Eukaryota</taxon>
        <taxon>Viridiplantae</taxon>
        <taxon>Streptophyta</taxon>
        <taxon>Embryophyta</taxon>
        <taxon>Tracheophyta</taxon>
        <taxon>Spermatophyta</taxon>
        <taxon>Magnoliopsida</taxon>
        <taxon>eudicotyledons</taxon>
        <taxon>Gunneridae</taxon>
        <taxon>Pentapetalae</taxon>
        <taxon>rosids</taxon>
        <taxon>fabids</taxon>
        <taxon>Fabales</taxon>
        <taxon>Fabaceae</taxon>
        <taxon>Papilionoideae</taxon>
        <taxon>50 kb inversion clade</taxon>
        <taxon>NPAAA clade</taxon>
        <taxon>Hologalegina</taxon>
        <taxon>IRL clade</taxon>
        <taxon>Trifolieae</taxon>
        <taxon>Trifolium</taxon>
    </lineage>
</organism>
<dbReference type="Proteomes" id="UP000242715">
    <property type="component" value="Unassembled WGS sequence"/>
</dbReference>